<dbReference type="RefSeq" id="WP_074923233.1">
    <property type="nucleotide sequence ID" value="NZ_CP141274.1"/>
</dbReference>
<organism evidence="1 2">
    <name type="scientific">Delftia lacustris</name>
    <dbReference type="NCBI Taxonomy" id="558537"/>
    <lineage>
        <taxon>Bacteria</taxon>
        <taxon>Pseudomonadati</taxon>
        <taxon>Pseudomonadota</taxon>
        <taxon>Betaproteobacteria</taxon>
        <taxon>Burkholderiales</taxon>
        <taxon>Comamonadaceae</taxon>
        <taxon>Delftia</taxon>
    </lineage>
</organism>
<proteinExistence type="predicted"/>
<dbReference type="GeneID" id="94692572"/>
<gene>
    <name evidence="1" type="ORF">SAMN05421547_12048</name>
</gene>
<protein>
    <submittedName>
        <fullName evidence="1">Uncharacterized protein</fullName>
    </submittedName>
</protein>
<accession>A0A1H3SGP6</accession>
<dbReference type="Proteomes" id="UP000183417">
    <property type="component" value="Unassembled WGS sequence"/>
</dbReference>
<evidence type="ECO:0000313" key="2">
    <source>
        <dbReference type="Proteomes" id="UP000183417"/>
    </source>
</evidence>
<dbReference type="EMBL" id="FNPE01000020">
    <property type="protein sequence ID" value="SDZ37233.1"/>
    <property type="molecule type" value="Genomic_DNA"/>
</dbReference>
<name>A0A1H3SGP6_9BURK</name>
<reference evidence="1 2" key="1">
    <citation type="submission" date="2016-10" db="EMBL/GenBank/DDBJ databases">
        <authorList>
            <person name="de Groot N.N."/>
        </authorList>
    </citation>
    <scope>NUCLEOTIDE SEQUENCE [LARGE SCALE GENOMIC DNA]</scope>
    <source>
        <strain evidence="1 2">LMG 24775</strain>
    </source>
</reference>
<dbReference type="AlphaFoldDB" id="A0A1H3SGP6"/>
<sequence length="392" mass="43593">MPGFDAGLFKPICTSLIEAFASEGRPLGRSNAHEILAAALGFWTYSLTRQHATPLATRLVHHHDHREELPRHWAHLTKRIEGILGVSTWAAQALVPIVHRIVRDSGLAVDTHSLIYDSEHLATRDSILKAIDDVDFVPHQASVAMQRGLLPYPARTSLEERLHDVAPVYCGEFGKRTAYLWRKPSTQIRALTPAVEDSYSVFNKMARARLGLNFTIVIPDKDPRGQPHFTLLSPTMSFHEETSGGWRVNTIVQLFVTDAHQQALGEPKLEDLIGQPVAELPRVQVCPRCLSLHISEQAEPGHRCTVPVNATGITNAIQRLRESGANSATTEQIAKAMLAVGHVETDLATLEQFLDRHARALWLRRYGGVWVFVKTQGPMDPPTVSRFEGLNI</sequence>
<evidence type="ECO:0000313" key="1">
    <source>
        <dbReference type="EMBL" id="SDZ37233.1"/>
    </source>
</evidence>